<dbReference type="AlphaFoldDB" id="A0A6N2UPV4"/>
<accession>A0A6N2UPV4</accession>
<reference evidence="1" key="1">
    <citation type="submission" date="2019-11" db="EMBL/GenBank/DDBJ databases">
        <authorList>
            <person name="Feng L."/>
        </authorList>
    </citation>
    <scope>NUCLEOTIDE SEQUENCE</scope>
    <source>
        <strain evidence="1">BhanseniiLFYP23</strain>
    </source>
</reference>
<gene>
    <name evidence="1" type="ORF">BHLFYP23_00614</name>
</gene>
<name>A0A6N2UPV4_BLAHA</name>
<organism evidence="1">
    <name type="scientific">Blautia hansenii</name>
    <name type="common">Ruminococcus hansenii</name>
    <dbReference type="NCBI Taxonomy" id="1322"/>
    <lineage>
        <taxon>Bacteria</taxon>
        <taxon>Bacillati</taxon>
        <taxon>Bacillota</taxon>
        <taxon>Clostridia</taxon>
        <taxon>Lachnospirales</taxon>
        <taxon>Lachnospiraceae</taxon>
        <taxon>Blautia</taxon>
    </lineage>
</organism>
<proteinExistence type="predicted"/>
<sequence>MAKGKKQFKIETPRGTISTYKVAKGNLKGRTIARLDWNPGFKPDKEKGFADAQEFVDSECIRRMAPETPRRTGVLIKSATLGTVIGSGEINQIAPYARKQYYEHKEKSQWFERMKNRHKDSILKGAANFVKSH</sequence>
<evidence type="ECO:0000313" key="1">
    <source>
        <dbReference type="EMBL" id="VYT20655.1"/>
    </source>
</evidence>
<protein>
    <recommendedName>
        <fullName evidence="2">Minor capsid protein</fullName>
    </recommendedName>
</protein>
<dbReference type="RefSeq" id="WP_156342562.1">
    <property type="nucleotide sequence ID" value="NZ_CACRSY010000014.1"/>
</dbReference>
<dbReference type="EMBL" id="CACRSY010000014">
    <property type="protein sequence ID" value="VYT20655.1"/>
    <property type="molecule type" value="Genomic_DNA"/>
</dbReference>
<evidence type="ECO:0008006" key="2">
    <source>
        <dbReference type="Google" id="ProtNLM"/>
    </source>
</evidence>